<reference evidence="1" key="1">
    <citation type="submission" date="2014-01" db="EMBL/GenBank/DDBJ databases">
        <authorList>
            <person name="Brown-Elliot B."/>
            <person name="Wallace R."/>
            <person name="Lenaerts A."/>
            <person name="Ordway D."/>
            <person name="DeGroote M.A."/>
            <person name="Parker T."/>
            <person name="Sizemore C."/>
            <person name="Tallon L.J."/>
            <person name="Sadzewicz L.K."/>
            <person name="Sengamalay N."/>
            <person name="Fraser C.M."/>
            <person name="Hine E."/>
            <person name="Shefchek K.A."/>
            <person name="Das S.P."/>
            <person name="Tettelin H."/>
        </authorList>
    </citation>
    <scope>NUCLEOTIDE SEQUENCE [LARGE SCALE GENOMIC DNA]</scope>
    <source>
        <strain evidence="1">4042</strain>
    </source>
</reference>
<accession>X7ZIT8</accession>
<dbReference type="EMBL" id="JAOB01000073">
    <property type="protein sequence ID" value="EUA19249.1"/>
    <property type="molecule type" value="Genomic_DNA"/>
</dbReference>
<organism evidence="1">
    <name type="scientific">Mycobacterium xenopi 4042</name>
    <dbReference type="NCBI Taxonomy" id="1299334"/>
    <lineage>
        <taxon>Bacteria</taxon>
        <taxon>Bacillati</taxon>
        <taxon>Actinomycetota</taxon>
        <taxon>Actinomycetes</taxon>
        <taxon>Mycobacteriales</taxon>
        <taxon>Mycobacteriaceae</taxon>
        <taxon>Mycobacterium</taxon>
    </lineage>
</organism>
<protein>
    <submittedName>
        <fullName evidence="1">Uncharacterized protein</fullName>
    </submittedName>
</protein>
<sequence>MQLPVVAGRCSPLAAVNVGVPTLMQSSQSSAVAMSMTPAGLRQPRL</sequence>
<comment type="caution">
    <text evidence="1">The sequence shown here is derived from an EMBL/GenBank/DDBJ whole genome shotgun (WGS) entry which is preliminary data.</text>
</comment>
<gene>
    <name evidence="1" type="ORF">I553_10408</name>
</gene>
<evidence type="ECO:0000313" key="1">
    <source>
        <dbReference type="EMBL" id="EUA19249.1"/>
    </source>
</evidence>
<name>X7ZIT8_MYCXE</name>
<dbReference type="AlphaFoldDB" id="X7ZIT8"/>
<proteinExistence type="predicted"/>